<reference evidence="1" key="1">
    <citation type="journal article" date="2015" name="Proc. Natl. Acad. Sci. U.S.A.">
        <title>Networks of energetic and metabolic interactions define dynamics in microbial communities.</title>
        <authorList>
            <person name="Embree M."/>
            <person name="Liu J.K."/>
            <person name="Al-Bassam M.M."/>
            <person name="Zengler K."/>
        </authorList>
    </citation>
    <scope>NUCLEOTIDE SEQUENCE</scope>
</reference>
<comment type="caution">
    <text evidence="1">The sequence shown here is derived from an EMBL/GenBank/DDBJ whole genome shotgun (WGS) entry which is preliminary data.</text>
</comment>
<evidence type="ECO:0000313" key="1">
    <source>
        <dbReference type="EMBL" id="KUG19271.1"/>
    </source>
</evidence>
<proteinExistence type="predicted"/>
<organism evidence="1">
    <name type="scientific">hydrocarbon metagenome</name>
    <dbReference type="NCBI Taxonomy" id="938273"/>
    <lineage>
        <taxon>unclassified sequences</taxon>
        <taxon>metagenomes</taxon>
        <taxon>ecological metagenomes</taxon>
    </lineage>
</organism>
<dbReference type="EMBL" id="LNQE01001307">
    <property type="protein sequence ID" value="KUG19271.1"/>
    <property type="molecule type" value="Genomic_DNA"/>
</dbReference>
<sequence>MDGNTRILIALLAVIAVCAGGYAALMMTDGEDAPMVTIPTETVDFRTVSTRYDDGFRVEYIPNSPDPALYAVTYEILRGTMPESVEDMETVDSGSDVPFENVSEVHPITFHVTGAWDSGYAISVEIRDADGVLVHESTLSATPATYDPWSRIQDAGDAIDALEAEGYDVTEARRILDEIARVQQRQSEALEQRDDGAIRETQHELNALWREFILETRSMAPDFSV</sequence>
<gene>
    <name evidence="1" type="ORF">ASZ90_011013</name>
</gene>
<protein>
    <submittedName>
        <fullName evidence="1">Uncharacterized protein</fullName>
    </submittedName>
</protein>
<name>A0A0W8FEH0_9ZZZZ</name>
<accession>A0A0W8FEH0</accession>
<dbReference type="AlphaFoldDB" id="A0A0W8FEH0"/>